<evidence type="ECO:0000313" key="6">
    <source>
        <dbReference type="Proteomes" id="UP000481033"/>
    </source>
</evidence>
<dbReference type="AlphaFoldDB" id="A0A6M0RX00"/>
<dbReference type="GO" id="GO:0016787">
    <property type="term" value="F:hydrolase activity"/>
    <property type="evidence" value="ECO:0007669"/>
    <property type="project" value="UniProtKB-KW"/>
</dbReference>
<dbReference type="SUPFAM" id="SSF53187">
    <property type="entry name" value="Zn-dependent exopeptidases"/>
    <property type="match status" value="1"/>
</dbReference>
<organism evidence="5 6">
    <name type="scientific">Adonisia turfae CCMR0081</name>
    <dbReference type="NCBI Taxonomy" id="2292702"/>
    <lineage>
        <taxon>Bacteria</taxon>
        <taxon>Bacillati</taxon>
        <taxon>Cyanobacteriota</taxon>
        <taxon>Adonisia</taxon>
        <taxon>Adonisia turfae</taxon>
    </lineage>
</organism>
<dbReference type="Pfam" id="PF07687">
    <property type="entry name" value="M20_dimer"/>
    <property type="match status" value="1"/>
</dbReference>
<dbReference type="InterPro" id="IPR011650">
    <property type="entry name" value="Peptidase_M20_dimer"/>
</dbReference>
<dbReference type="EMBL" id="QXHD01000004">
    <property type="protein sequence ID" value="NEZ60744.1"/>
    <property type="molecule type" value="Genomic_DNA"/>
</dbReference>
<dbReference type="FunFam" id="3.30.70.360:FF:000014">
    <property type="entry name" value="N-acyl-L-amino acid amidohydrolase"/>
    <property type="match status" value="1"/>
</dbReference>
<dbReference type="InterPro" id="IPR017439">
    <property type="entry name" value="Amidohydrolase"/>
</dbReference>
<reference evidence="5 6" key="1">
    <citation type="journal article" date="2020" name="Microb. Ecol.">
        <title>Ecogenomics of the Marine Benthic Filamentous Cyanobacterium Adonisia.</title>
        <authorList>
            <person name="Walter J.M."/>
            <person name="Coutinho F.H."/>
            <person name="Leomil L."/>
            <person name="Hargreaves P.I."/>
            <person name="Campeao M.E."/>
            <person name="Vieira V.V."/>
            <person name="Silva B.S."/>
            <person name="Fistarol G.O."/>
            <person name="Salomon P.S."/>
            <person name="Sawabe T."/>
            <person name="Mino S."/>
            <person name="Hosokawa M."/>
            <person name="Miyashita H."/>
            <person name="Maruyama F."/>
            <person name="van Verk M.C."/>
            <person name="Dutilh B.E."/>
            <person name="Thompson C.C."/>
            <person name="Thompson F.L."/>
        </authorList>
    </citation>
    <scope>NUCLEOTIDE SEQUENCE [LARGE SCALE GENOMIC DNA]</scope>
    <source>
        <strain evidence="5 6">CCMR0081</strain>
    </source>
</reference>
<comment type="cofactor">
    <cofactor evidence="3">
        <name>Mn(2+)</name>
        <dbReference type="ChEBI" id="CHEBI:29035"/>
    </cofactor>
    <text evidence="3">The Mn(2+) ion enhances activity.</text>
</comment>
<keyword evidence="2 5" id="KW-0378">Hydrolase</keyword>
<dbReference type="Gene3D" id="3.40.630.10">
    <property type="entry name" value="Zn peptidases"/>
    <property type="match status" value="1"/>
</dbReference>
<proteinExistence type="inferred from homology"/>
<comment type="caution">
    <text evidence="5">The sequence shown here is derived from an EMBL/GenBank/DDBJ whole genome shotgun (WGS) entry which is preliminary data.</text>
</comment>
<dbReference type="InterPro" id="IPR002933">
    <property type="entry name" value="Peptidase_M20"/>
</dbReference>
<keyword evidence="3" id="KW-0479">Metal-binding</keyword>
<evidence type="ECO:0000259" key="4">
    <source>
        <dbReference type="Pfam" id="PF07687"/>
    </source>
</evidence>
<evidence type="ECO:0000256" key="1">
    <source>
        <dbReference type="ARBA" id="ARBA00006153"/>
    </source>
</evidence>
<dbReference type="Proteomes" id="UP000481033">
    <property type="component" value="Unassembled WGS sequence"/>
</dbReference>
<dbReference type="Pfam" id="PF01546">
    <property type="entry name" value="Peptidase_M20"/>
    <property type="match status" value="1"/>
</dbReference>
<sequence>MLSQIQAITQKITPRLIEIRRHIHAHPELSGQEYQTAAYVAGVMSSYGFHVQEMIGKTGVVANLEGTGQISDILAIRTDMDALPIPEQVDLPFVSKNRGIMHACGHDVHTTVGLGTAMVLAELTEQQPFAGTTRFLFQPAEETVQGAKWMIADDVLADVAAIFGVHVFPSIKAGKVGLRRGVLTAAADDLEIVIIGESGHGARPHEAIDAIWVASQVMTTLQQSISRRLNPLHPAVITIGKISGGKAANVIADRVVMQGTVRSLQPDIYAKLPIWIEEIVAGVCAMHGAKYELNYQRRVASVINTDHLVAIVANAAQTALGDSHIEWLAEPSMGSEDFALYTERVPGNMFRLGVGFEGRHNHPLHHPKFEVNEEAIATGVLTMATSVYEYWQQVEGKGG</sequence>
<dbReference type="SUPFAM" id="SSF55031">
    <property type="entry name" value="Bacterial exopeptidase dimerisation domain"/>
    <property type="match status" value="1"/>
</dbReference>
<feature type="domain" description="Peptidase M20 dimerisation" evidence="4">
    <location>
        <begin position="190"/>
        <end position="271"/>
    </location>
</feature>
<keyword evidence="3" id="KW-0464">Manganese</keyword>
<feature type="binding site" evidence="3">
    <location>
        <position position="142"/>
    </location>
    <ligand>
        <name>Mn(2+)</name>
        <dbReference type="ChEBI" id="CHEBI:29035"/>
        <label>2</label>
    </ligand>
</feature>
<feature type="binding site" evidence="3">
    <location>
        <position position="104"/>
    </location>
    <ligand>
        <name>Mn(2+)</name>
        <dbReference type="ChEBI" id="CHEBI:29035"/>
        <label>2</label>
    </ligand>
</feature>
<accession>A0A6M0RX00</accession>
<evidence type="ECO:0000256" key="2">
    <source>
        <dbReference type="ARBA" id="ARBA00022801"/>
    </source>
</evidence>
<dbReference type="NCBIfam" id="TIGR01891">
    <property type="entry name" value="amidohydrolases"/>
    <property type="match status" value="1"/>
</dbReference>
<dbReference type="Gene3D" id="3.30.70.360">
    <property type="match status" value="1"/>
</dbReference>
<feature type="binding site" evidence="3">
    <location>
        <position position="365"/>
    </location>
    <ligand>
        <name>Mn(2+)</name>
        <dbReference type="ChEBI" id="CHEBI:29035"/>
        <label>2</label>
    </ligand>
</feature>
<name>A0A6M0RX00_9CYAN</name>
<dbReference type="PANTHER" id="PTHR11014:SF63">
    <property type="entry name" value="METALLOPEPTIDASE, PUTATIVE (AFU_ORTHOLOGUE AFUA_6G09600)-RELATED"/>
    <property type="match status" value="1"/>
</dbReference>
<protein>
    <submittedName>
        <fullName evidence="5">Amidohydrolase</fullName>
    </submittedName>
</protein>
<feature type="binding site" evidence="3">
    <location>
        <position position="106"/>
    </location>
    <ligand>
        <name>Mn(2+)</name>
        <dbReference type="ChEBI" id="CHEBI:29035"/>
        <label>2</label>
    </ligand>
</feature>
<keyword evidence="6" id="KW-1185">Reference proteome</keyword>
<gene>
    <name evidence="5" type="ORF">DXZ20_34910</name>
</gene>
<dbReference type="PANTHER" id="PTHR11014">
    <property type="entry name" value="PEPTIDASE M20 FAMILY MEMBER"/>
    <property type="match status" value="1"/>
</dbReference>
<dbReference type="GO" id="GO:0046872">
    <property type="term" value="F:metal ion binding"/>
    <property type="evidence" value="ECO:0007669"/>
    <property type="project" value="UniProtKB-KW"/>
</dbReference>
<evidence type="ECO:0000256" key="3">
    <source>
        <dbReference type="PIRSR" id="PIRSR005962-1"/>
    </source>
</evidence>
<dbReference type="RefSeq" id="WP_163670799.1">
    <property type="nucleotide sequence ID" value="NZ_QXHD01000004.1"/>
</dbReference>
<evidence type="ECO:0000313" key="5">
    <source>
        <dbReference type="EMBL" id="NEZ60744.1"/>
    </source>
</evidence>
<comment type="similarity">
    <text evidence="1">Belongs to the peptidase M20 family.</text>
</comment>
<dbReference type="PIRSF" id="PIRSF005962">
    <property type="entry name" value="Pept_M20D_amidohydro"/>
    <property type="match status" value="1"/>
</dbReference>
<dbReference type="InterPro" id="IPR036264">
    <property type="entry name" value="Bact_exopeptidase_dim_dom"/>
</dbReference>
<feature type="binding site" evidence="3">
    <location>
        <position position="166"/>
    </location>
    <ligand>
        <name>Mn(2+)</name>
        <dbReference type="ChEBI" id="CHEBI:29035"/>
        <label>2</label>
    </ligand>
</feature>